<gene>
    <name evidence="2" type="ORF">ISU02_06575</name>
</gene>
<evidence type="ECO:0000313" key="2">
    <source>
        <dbReference type="EMBL" id="MBF4692775.1"/>
    </source>
</evidence>
<evidence type="ECO:0000256" key="1">
    <source>
        <dbReference type="SAM" id="Phobius"/>
    </source>
</evidence>
<evidence type="ECO:0000313" key="3">
    <source>
        <dbReference type="Proteomes" id="UP000614200"/>
    </source>
</evidence>
<keyword evidence="1" id="KW-1133">Transmembrane helix</keyword>
<keyword evidence="3" id="KW-1185">Reference proteome</keyword>
<dbReference type="EMBL" id="JADKNH010000003">
    <property type="protein sequence ID" value="MBF4692775.1"/>
    <property type="molecule type" value="Genomic_DNA"/>
</dbReference>
<keyword evidence="1" id="KW-0472">Membrane</keyword>
<reference evidence="2 3" key="1">
    <citation type="submission" date="2020-11" db="EMBL/GenBank/DDBJ databases">
        <title>Fusibacter basophilias sp. nov.</title>
        <authorList>
            <person name="Qiu D."/>
        </authorList>
    </citation>
    <scope>NUCLEOTIDE SEQUENCE [LARGE SCALE GENOMIC DNA]</scope>
    <source>
        <strain evidence="2 3">Q10-2</strain>
    </source>
</reference>
<keyword evidence="1" id="KW-0812">Transmembrane</keyword>
<feature type="transmembrane region" description="Helical" evidence="1">
    <location>
        <begin position="37"/>
        <end position="56"/>
    </location>
</feature>
<sequence length="90" mass="10355">MSKKTSFDMIAIKERLDEAKYEEDKAKGFKVTLGEKITHIIVALIACTILISFTFSYTLAPLLHFIIIALLLCGLSWRIYVVLHMDTRRH</sequence>
<protein>
    <submittedName>
        <fullName evidence="2">Uncharacterized protein</fullName>
    </submittedName>
</protein>
<feature type="transmembrane region" description="Helical" evidence="1">
    <location>
        <begin position="62"/>
        <end position="83"/>
    </location>
</feature>
<accession>A0ABR9ZS92</accession>
<dbReference type="RefSeq" id="WP_194701012.1">
    <property type="nucleotide sequence ID" value="NZ_JADKNH010000003.1"/>
</dbReference>
<proteinExistence type="predicted"/>
<organism evidence="2 3">
    <name type="scientific">Fusibacter ferrireducens</name>
    <dbReference type="NCBI Taxonomy" id="2785058"/>
    <lineage>
        <taxon>Bacteria</taxon>
        <taxon>Bacillati</taxon>
        <taxon>Bacillota</taxon>
        <taxon>Clostridia</taxon>
        <taxon>Eubacteriales</taxon>
        <taxon>Eubacteriales Family XII. Incertae Sedis</taxon>
        <taxon>Fusibacter</taxon>
    </lineage>
</organism>
<dbReference type="Proteomes" id="UP000614200">
    <property type="component" value="Unassembled WGS sequence"/>
</dbReference>
<comment type="caution">
    <text evidence="2">The sequence shown here is derived from an EMBL/GenBank/DDBJ whole genome shotgun (WGS) entry which is preliminary data.</text>
</comment>
<name>A0ABR9ZS92_9FIRM</name>